<evidence type="ECO:0000256" key="2">
    <source>
        <dbReference type="SAM" id="Phobius"/>
    </source>
</evidence>
<dbReference type="RefSeq" id="WP_380763534.1">
    <property type="nucleotide sequence ID" value="NZ_JBHSRF010000134.1"/>
</dbReference>
<feature type="compositionally biased region" description="Basic and acidic residues" evidence="1">
    <location>
        <begin position="1"/>
        <end position="10"/>
    </location>
</feature>
<evidence type="ECO:0000313" key="3">
    <source>
        <dbReference type="EMBL" id="MFC6087360.1"/>
    </source>
</evidence>
<keyword evidence="2" id="KW-0812">Transmembrane</keyword>
<organism evidence="3 4">
    <name type="scientific">Sphaerisporangium aureirubrum</name>
    <dbReference type="NCBI Taxonomy" id="1544736"/>
    <lineage>
        <taxon>Bacteria</taxon>
        <taxon>Bacillati</taxon>
        <taxon>Actinomycetota</taxon>
        <taxon>Actinomycetes</taxon>
        <taxon>Streptosporangiales</taxon>
        <taxon>Streptosporangiaceae</taxon>
        <taxon>Sphaerisporangium</taxon>
    </lineage>
</organism>
<evidence type="ECO:0000256" key="1">
    <source>
        <dbReference type="SAM" id="MobiDB-lite"/>
    </source>
</evidence>
<reference evidence="4" key="1">
    <citation type="journal article" date="2019" name="Int. J. Syst. Evol. Microbiol.">
        <title>The Global Catalogue of Microorganisms (GCM) 10K type strain sequencing project: providing services to taxonomists for standard genome sequencing and annotation.</title>
        <authorList>
            <consortium name="The Broad Institute Genomics Platform"/>
            <consortium name="The Broad Institute Genome Sequencing Center for Infectious Disease"/>
            <person name="Wu L."/>
            <person name="Ma J."/>
        </authorList>
    </citation>
    <scope>NUCLEOTIDE SEQUENCE [LARGE SCALE GENOMIC DNA]</scope>
    <source>
        <strain evidence="4">JCM 30346</strain>
    </source>
</reference>
<accession>A0ABW1NW55</accession>
<evidence type="ECO:0000313" key="4">
    <source>
        <dbReference type="Proteomes" id="UP001596137"/>
    </source>
</evidence>
<sequence length="175" mass="18931">MTSDTSDRESGPAPGETGPAPGESHRERVNRELGELLQGLRVAATGVQVLFAFLLTLPFSAGFNRVDQVGRWLFYIAMLSAAVASICLITPATQHRILFRSALKEKMLRRANDLSLFGGAALAVSMTCSTGLVVESFLGVWPAALLAGGVAGLSSWLWFLQPILDRRRSEEEPDE</sequence>
<keyword evidence="4" id="KW-1185">Reference proteome</keyword>
<protein>
    <submittedName>
        <fullName evidence="3">DUF6328 family protein</fullName>
    </submittedName>
</protein>
<feature type="compositionally biased region" description="Low complexity" evidence="1">
    <location>
        <begin position="11"/>
        <end position="22"/>
    </location>
</feature>
<feature type="region of interest" description="Disordered" evidence="1">
    <location>
        <begin position="1"/>
        <end position="26"/>
    </location>
</feature>
<dbReference type="EMBL" id="JBHSRF010000134">
    <property type="protein sequence ID" value="MFC6087360.1"/>
    <property type="molecule type" value="Genomic_DNA"/>
</dbReference>
<proteinExistence type="predicted"/>
<dbReference type="Proteomes" id="UP001596137">
    <property type="component" value="Unassembled WGS sequence"/>
</dbReference>
<dbReference type="Pfam" id="PF19853">
    <property type="entry name" value="DUF6328"/>
    <property type="match status" value="1"/>
</dbReference>
<keyword evidence="2" id="KW-0472">Membrane</keyword>
<name>A0ABW1NW55_9ACTN</name>
<feature type="transmembrane region" description="Helical" evidence="2">
    <location>
        <begin position="114"/>
        <end position="134"/>
    </location>
</feature>
<feature type="transmembrane region" description="Helical" evidence="2">
    <location>
        <begin position="40"/>
        <end position="60"/>
    </location>
</feature>
<gene>
    <name evidence="3" type="ORF">ACFP1K_39765</name>
</gene>
<keyword evidence="2" id="KW-1133">Transmembrane helix</keyword>
<feature type="transmembrane region" description="Helical" evidence="2">
    <location>
        <begin position="72"/>
        <end position="93"/>
    </location>
</feature>
<feature type="transmembrane region" description="Helical" evidence="2">
    <location>
        <begin position="140"/>
        <end position="160"/>
    </location>
</feature>
<dbReference type="InterPro" id="IPR046291">
    <property type="entry name" value="DUF6328"/>
</dbReference>
<comment type="caution">
    <text evidence="3">The sequence shown here is derived from an EMBL/GenBank/DDBJ whole genome shotgun (WGS) entry which is preliminary data.</text>
</comment>